<reference evidence="2" key="1">
    <citation type="submission" date="2022-05" db="EMBL/GenBank/DDBJ databases">
        <authorList>
            <person name="Alioto T."/>
            <person name="Alioto T."/>
            <person name="Gomez Garrido J."/>
        </authorList>
    </citation>
    <scope>NUCLEOTIDE SEQUENCE</scope>
    <source>
        <strain evidence="2">112</strain>
    </source>
</reference>
<dbReference type="Pfam" id="PF00535">
    <property type="entry name" value="Glycos_transf_2"/>
    <property type="match status" value="1"/>
</dbReference>
<evidence type="ECO:0000313" key="3">
    <source>
        <dbReference type="EMBL" id="ELV3683172.1"/>
    </source>
</evidence>
<dbReference type="EMBL" id="OW995941">
    <property type="protein sequence ID" value="CAH6582965.1"/>
    <property type="molecule type" value="Genomic_DNA"/>
</dbReference>
<dbReference type="AlphaFoldDB" id="A0AAD1TX66"/>
<protein>
    <submittedName>
        <fullName evidence="2">Glycosyltransferase</fullName>
    </submittedName>
</protein>
<dbReference type="SUPFAM" id="SSF53448">
    <property type="entry name" value="Nucleotide-diphospho-sugar transferases"/>
    <property type="match status" value="1"/>
</dbReference>
<accession>A0AAD1TX66</accession>
<dbReference type="GO" id="GO:0016758">
    <property type="term" value="F:hexosyltransferase activity"/>
    <property type="evidence" value="ECO:0007669"/>
    <property type="project" value="UniProtKB-ARBA"/>
</dbReference>
<feature type="domain" description="Glycosyltransferase 2-like" evidence="1">
    <location>
        <begin position="4"/>
        <end position="141"/>
    </location>
</feature>
<dbReference type="PANTHER" id="PTHR22916:SF3">
    <property type="entry name" value="UDP-GLCNAC:BETAGAL BETA-1,3-N-ACETYLGLUCOSAMINYLTRANSFERASE-LIKE PROTEIN 1"/>
    <property type="match status" value="1"/>
</dbReference>
<dbReference type="Proteomes" id="UP001279522">
    <property type="component" value="Unassembled WGS sequence"/>
</dbReference>
<gene>
    <name evidence="2" type="ORF">AI2935V1_1968</name>
    <name evidence="3" type="ORF">SGX49_005705</name>
</gene>
<dbReference type="CDD" id="cd06433">
    <property type="entry name" value="GT_2_WfgS_like"/>
    <property type="match status" value="1"/>
</dbReference>
<organism evidence="2 4">
    <name type="scientific">Citrobacter freundii</name>
    <dbReference type="NCBI Taxonomy" id="546"/>
    <lineage>
        <taxon>Bacteria</taxon>
        <taxon>Pseudomonadati</taxon>
        <taxon>Pseudomonadota</taxon>
        <taxon>Gammaproteobacteria</taxon>
        <taxon>Enterobacterales</taxon>
        <taxon>Enterobacteriaceae</taxon>
        <taxon>Citrobacter</taxon>
        <taxon>Citrobacter freundii complex</taxon>
    </lineage>
</organism>
<dbReference type="Proteomes" id="UP000789647">
    <property type="component" value="Chromosome"/>
</dbReference>
<dbReference type="InterPro" id="IPR029044">
    <property type="entry name" value="Nucleotide-diphossugar_trans"/>
</dbReference>
<dbReference type="Gene3D" id="3.90.550.10">
    <property type="entry name" value="Spore Coat Polysaccharide Biosynthesis Protein SpsA, Chain A"/>
    <property type="match status" value="1"/>
</dbReference>
<dbReference type="EMBL" id="ABOSXX010000123">
    <property type="protein sequence ID" value="ELV3683172.1"/>
    <property type="molecule type" value="Genomic_DNA"/>
</dbReference>
<proteinExistence type="predicted"/>
<evidence type="ECO:0000313" key="4">
    <source>
        <dbReference type="Proteomes" id="UP000789647"/>
    </source>
</evidence>
<name>A0AAD1TX66_CITFR</name>
<evidence type="ECO:0000259" key="1">
    <source>
        <dbReference type="Pfam" id="PF00535"/>
    </source>
</evidence>
<dbReference type="RefSeq" id="WP_088731981.1">
    <property type="nucleotide sequence ID" value="NZ_CP022151.1"/>
</dbReference>
<evidence type="ECO:0000313" key="2">
    <source>
        <dbReference type="EMBL" id="CAH6582965.1"/>
    </source>
</evidence>
<dbReference type="PANTHER" id="PTHR22916">
    <property type="entry name" value="GLYCOSYLTRANSFERASE"/>
    <property type="match status" value="1"/>
</dbReference>
<dbReference type="InterPro" id="IPR001173">
    <property type="entry name" value="Glyco_trans_2-like"/>
</dbReference>
<sequence>MKVSIITATYNSATTLSDTLLSLDLQSYNDIEYIIIDGASRDSTLELINSVSRRVTKIISEPDKGIYDALNKGIRAATGDIVGFLHSDDLLAYPDAIADVVDEFIKSQCDAVYGDLDYVSKDNISNVVRRWRSGNFKRFKMQLGWMPPHPSFYMKRELYLKWGGFNLDYKISADYDSLVRYLWTHSARVSYLPKVLTKMRVGGMSNRSFANIVQKSKEDIKVMRSNGLLWPIVLVCKNFSKLPQFLK</sequence>
<reference evidence="3" key="2">
    <citation type="submission" date="2023-05" db="EMBL/GenBank/DDBJ databases">
        <authorList>
            <consortium name="Clinical and Environmental Microbiology Branch: Whole genome sequencing antimicrobial resistance pathogens in the healthcare setting"/>
        </authorList>
    </citation>
    <scope>NUCLEOTIDE SEQUENCE</scope>
    <source>
        <strain evidence="3">2023GN-00287</strain>
    </source>
</reference>